<dbReference type="Pfam" id="PF00034">
    <property type="entry name" value="Cytochrom_C"/>
    <property type="match status" value="1"/>
</dbReference>
<sequence>MEKRTPFTAMALMLVAATFTGLAQSAEPQAPAARGKYLVEIAGCNDCHTPNYAMASGKTPESEWLTGDALGWQGPWGTTYASNLRLYMKDKSEAQWIEAARNLRARPPMPWFNVAAMSDADLKSIYAYVKSLPVAGSAAPSYVPPGVDPQGPVVRFPAPPANVAGK</sequence>
<organism evidence="7 8">
    <name type="scientific">Usitatibacter rugosus</name>
    <dbReference type="NCBI Taxonomy" id="2732067"/>
    <lineage>
        <taxon>Bacteria</taxon>
        <taxon>Pseudomonadati</taxon>
        <taxon>Pseudomonadota</taxon>
        <taxon>Betaproteobacteria</taxon>
        <taxon>Nitrosomonadales</taxon>
        <taxon>Usitatibacteraceae</taxon>
        <taxon>Usitatibacter</taxon>
    </lineage>
</organism>
<evidence type="ECO:0000256" key="4">
    <source>
        <dbReference type="PROSITE-ProRule" id="PRU00433"/>
    </source>
</evidence>
<keyword evidence="8" id="KW-1185">Reference proteome</keyword>
<evidence type="ECO:0000256" key="2">
    <source>
        <dbReference type="ARBA" id="ARBA00022723"/>
    </source>
</evidence>
<evidence type="ECO:0000256" key="1">
    <source>
        <dbReference type="ARBA" id="ARBA00022617"/>
    </source>
</evidence>
<name>A0A6M4H5J4_9PROT</name>
<dbReference type="EMBL" id="CP053069">
    <property type="protein sequence ID" value="QJR13187.1"/>
    <property type="molecule type" value="Genomic_DNA"/>
</dbReference>
<gene>
    <name evidence="7" type="ORF">DSM104443_04282</name>
</gene>
<evidence type="ECO:0000256" key="5">
    <source>
        <dbReference type="SAM" id="SignalP"/>
    </source>
</evidence>
<evidence type="ECO:0000313" key="7">
    <source>
        <dbReference type="EMBL" id="QJR13187.1"/>
    </source>
</evidence>
<keyword evidence="1 4" id="KW-0349">Heme</keyword>
<evidence type="ECO:0000259" key="6">
    <source>
        <dbReference type="PROSITE" id="PS51007"/>
    </source>
</evidence>
<dbReference type="InterPro" id="IPR036909">
    <property type="entry name" value="Cyt_c-like_dom_sf"/>
</dbReference>
<dbReference type="SUPFAM" id="SSF46626">
    <property type="entry name" value="Cytochrome c"/>
    <property type="match status" value="1"/>
</dbReference>
<feature type="signal peptide" evidence="5">
    <location>
        <begin position="1"/>
        <end position="25"/>
    </location>
</feature>
<dbReference type="AlphaFoldDB" id="A0A6M4H5J4"/>
<keyword evidence="5" id="KW-0732">Signal</keyword>
<feature type="domain" description="Cytochrome c" evidence="6">
    <location>
        <begin position="30"/>
        <end position="133"/>
    </location>
</feature>
<dbReference type="Gene3D" id="1.10.760.10">
    <property type="entry name" value="Cytochrome c-like domain"/>
    <property type="match status" value="1"/>
</dbReference>
<keyword evidence="2 4" id="KW-0479">Metal-binding</keyword>
<dbReference type="GO" id="GO:0009055">
    <property type="term" value="F:electron transfer activity"/>
    <property type="evidence" value="ECO:0007669"/>
    <property type="project" value="InterPro"/>
</dbReference>
<dbReference type="PROSITE" id="PS51007">
    <property type="entry name" value="CYTC"/>
    <property type="match status" value="1"/>
</dbReference>
<proteinExistence type="predicted"/>
<keyword evidence="3 4" id="KW-0408">Iron</keyword>
<feature type="chain" id="PRO_5026920510" description="Cytochrome c domain-containing protein" evidence="5">
    <location>
        <begin position="26"/>
        <end position="166"/>
    </location>
</feature>
<evidence type="ECO:0000256" key="3">
    <source>
        <dbReference type="ARBA" id="ARBA00023004"/>
    </source>
</evidence>
<reference evidence="7 8" key="1">
    <citation type="submission" date="2020-04" db="EMBL/GenBank/DDBJ databases">
        <title>Usitatibacter rugosus gen. nov., sp. nov. and Usitatibacter palustris sp. nov., novel members of Usitatibacteraceae fam. nov. within the order Nitrosomonadales isolated from soil.</title>
        <authorList>
            <person name="Huber K.J."/>
            <person name="Neumann-Schaal M."/>
            <person name="Geppert A."/>
            <person name="Luckner M."/>
            <person name="Wanner G."/>
            <person name="Overmann J."/>
        </authorList>
    </citation>
    <scope>NUCLEOTIDE SEQUENCE [LARGE SCALE GENOMIC DNA]</scope>
    <source>
        <strain evidence="7 8">0125_3</strain>
    </source>
</reference>
<evidence type="ECO:0000313" key="8">
    <source>
        <dbReference type="Proteomes" id="UP000501534"/>
    </source>
</evidence>
<accession>A0A6M4H5J4</accession>
<dbReference type="GO" id="GO:0020037">
    <property type="term" value="F:heme binding"/>
    <property type="evidence" value="ECO:0007669"/>
    <property type="project" value="InterPro"/>
</dbReference>
<dbReference type="GO" id="GO:0046872">
    <property type="term" value="F:metal ion binding"/>
    <property type="evidence" value="ECO:0007669"/>
    <property type="project" value="UniProtKB-KW"/>
</dbReference>
<dbReference type="InterPro" id="IPR009056">
    <property type="entry name" value="Cyt_c-like_dom"/>
</dbReference>
<protein>
    <recommendedName>
        <fullName evidence="6">Cytochrome c domain-containing protein</fullName>
    </recommendedName>
</protein>
<dbReference type="Proteomes" id="UP000501534">
    <property type="component" value="Chromosome"/>
</dbReference>
<dbReference type="KEGG" id="uru:DSM104443_04282"/>
<dbReference type="RefSeq" id="WP_171096039.1">
    <property type="nucleotide sequence ID" value="NZ_CP053069.1"/>
</dbReference>